<dbReference type="AlphaFoldDB" id="A0A833N0U1"/>
<evidence type="ECO:0000313" key="7">
    <source>
        <dbReference type="EMBL" id="KAB8029226.1"/>
    </source>
</evidence>
<feature type="transmembrane region" description="Helical" evidence="5">
    <location>
        <begin position="272"/>
        <end position="291"/>
    </location>
</feature>
<evidence type="ECO:0000256" key="2">
    <source>
        <dbReference type="ARBA" id="ARBA00022692"/>
    </source>
</evidence>
<dbReference type="RefSeq" id="WP_152213567.1">
    <property type="nucleotide sequence ID" value="NZ_WFLN01000008.1"/>
</dbReference>
<feature type="transmembrane region" description="Helical" evidence="5">
    <location>
        <begin position="43"/>
        <end position="61"/>
    </location>
</feature>
<dbReference type="InterPro" id="IPR007016">
    <property type="entry name" value="O-antigen_ligase-rel_domated"/>
</dbReference>
<feature type="transmembrane region" description="Helical" evidence="5">
    <location>
        <begin position="418"/>
        <end position="436"/>
    </location>
</feature>
<feature type="transmembrane region" description="Helical" evidence="5">
    <location>
        <begin position="12"/>
        <end position="31"/>
    </location>
</feature>
<keyword evidence="3 5" id="KW-1133">Transmembrane helix</keyword>
<name>A0A833N0U1_9BACT</name>
<feature type="transmembrane region" description="Helical" evidence="5">
    <location>
        <begin position="117"/>
        <end position="137"/>
    </location>
</feature>
<accession>A0A833N0U1</accession>
<dbReference type="Proteomes" id="UP000442694">
    <property type="component" value="Unassembled WGS sequence"/>
</dbReference>
<sequence length="665" mass="76782">MQLLKNKMDSINNISHIFFLFNLLIISLFIRIPDIFSQSILRFFLYFLFLVGFIFGVAAVLPKFKVLTFSIFLFISMIILHSFTHFYLPSLRHGIALQNYILQNNITADFEISQTRLYMLFFVLFIIPAMNFFSDLFSQKLKYIYLKVFFYSFIIGAILNSFIALYQGLINLNFLAQGSGTSLAANRAPALLEDSGIASLYFSITFIVFFVAAFDKILSSKLRGFLFLVSLLSLSAGIMNDSRSFYLACALSISIFLITRLYNLIKNKQYKFIFYLSIIISSISGVLLIVLQNFDKTGFKRIINGILEINWNFNLLSMYQQFDYQRTKHLEIMLHSIRDHFPIGTGFGSFATNFYQYKKSGEQVELDLPTNMYFSLISELGIIGVLLLIFSLVILTHFFWKQKNNNDLEIKSYFIKNLLIKWTSISLLFYAFISYLTSNATSAFFTALVFASSLIFLIDNNKKAEKICSNILLASSIFLFSSSLYLINNAPSIPEFRWKERNEPQIPQPVGELPQPEGLKDQKRLYFSQIIKNKISGTEKLYKPTGAQDGIWAAPSTEIVLMKDNLRIYVGSNSEFFRTQVKLKFYNSDKISIIRNIELNAAGWLPIELPHDKSFDTCFDKITYNKFCYLHIEVTPAWRISMFNKVGFFIENNILYFPPLIKIKS</sequence>
<evidence type="ECO:0000256" key="1">
    <source>
        <dbReference type="ARBA" id="ARBA00004141"/>
    </source>
</evidence>
<keyword evidence="4 5" id="KW-0472">Membrane</keyword>
<protein>
    <recommendedName>
        <fullName evidence="6">O-antigen ligase-related domain-containing protein</fullName>
    </recommendedName>
</protein>
<reference evidence="7 8" key="1">
    <citation type="submission" date="2019-10" db="EMBL/GenBank/DDBJ databases">
        <title>New genus of Silvanigrellaceae.</title>
        <authorList>
            <person name="Pitt A."/>
            <person name="Hahn M.W."/>
        </authorList>
    </citation>
    <scope>NUCLEOTIDE SEQUENCE [LARGE SCALE GENOMIC DNA]</scope>
    <source>
        <strain evidence="7 8">33A1-SZDP</strain>
    </source>
</reference>
<evidence type="ECO:0000256" key="5">
    <source>
        <dbReference type="SAM" id="Phobius"/>
    </source>
</evidence>
<comment type="subcellular location">
    <subcellularLocation>
        <location evidence="1">Membrane</location>
        <topology evidence="1">Multi-pass membrane protein</topology>
    </subcellularLocation>
</comment>
<feature type="transmembrane region" description="Helical" evidence="5">
    <location>
        <begin position="196"/>
        <end position="215"/>
    </location>
</feature>
<feature type="transmembrane region" description="Helical" evidence="5">
    <location>
        <begin position="470"/>
        <end position="487"/>
    </location>
</feature>
<keyword evidence="2 5" id="KW-0812">Transmembrane</keyword>
<dbReference type="GO" id="GO:0016020">
    <property type="term" value="C:membrane"/>
    <property type="evidence" value="ECO:0007669"/>
    <property type="project" value="UniProtKB-SubCell"/>
</dbReference>
<organism evidence="7 8">
    <name type="scientific">Fluviispira multicolorata</name>
    <dbReference type="NCBI Taxonomy" id="2654512"/>
    <lineage>
        <taxon>Bacteria</taxon>
        <taxon>Pseudomonadati</taxon>
        <taxon>Bdellovibrionota</taxon>
        <taxon>Oligoflexia</taxon>
        <taxon>Silvanigrellales</taxon>
        <taxon>Silvanigrellaceae</taxon>
        <taxon>Fluviispira</taxon>
    </lineage>
</organism>
<proteinExistence type="predicted"/>
<dbReference type="PANTHER" id="PTHR37422">
    <property type="entry name" value="TEICHURONIC ACID BIOSYNTHESIS PROTEIN TUAE"/>
    <property type="match status" value="1"/>
</dbReference>
<evidence type="ECO:0000256" key="4">
    <source>
        <dbReference type="ARBA" id="ARBA00023136"/>
    </source>
</evidence>
<feature type="transmembrane region" description="Helical" evidence="5">
    <location>
        <begin position="222"/>
        <end position="239"/>
    </location>
</feature>
<dbReference type="EMBL" id="WFLN01000008">
    <property type="protein sequence ID" value="KAB8029226.1"/>
    <property type="molecule type" value="Genomic_DNA"/>
</dbReference>
<feature type="domain" description="O-antigen ligase-related" evidence="6">
    <location>
        <begin position="229"/>
        <end position="389"/>
    </location>
</feature>
<keyword evidence="8" id="KW-1185">Reference proteome</keyword>
<gene>
    <name evidence="7" type="ORF">GCL57_11870</name>
</gene>
<feature type="transmembrane region" description="Helical" evidence="5">
    <location>
        <begin position="66"/>
        <end position="88"/>
    </location>
</feature>
<feature type="transmembrane region" description="Helical" evidence="5">
    <location>
        <begin position="442"/>
        <end position="458"/>
    </location>
</feature>
<dbReference type="PANTHER" id="PTHR37422:SF13">
    <property type="entry name" value="LIPOPOLYSACCHARIDE BIOSYNTHESIS PROTEIN PA4999-RELATED"/>
    <property type="match status" value="1"/>
</dbReference>
<evidence type="ECO:0000256" key="3">
    <source>
        <dbReference type="ARBA" id="ARBA00022989"/>
    </source>
</evidence>
<feature type="transmembrane region" description="Helical" evidence="5">
    <location>
        <begin position="245"/>
        <end position="265"/>
    </location>
</feature>
<feature type="transmembrane region" description="Helical" evidence="5">
    <location>
        <begin position="149"/>
        <end position="176"/>
    </location>
</feature>
<evidence type="ECO:0000259" key="6">
    <source>
        <dbReference type="Pfam" id="PF04932"/>
    </source>
</evidence>
<dbReference type="Pfam" id="PF04932">
    <property type="entry name" value="Wzy_C"/>
    <property type="match status" value="1"/>
</dbReference>
<feature type="transmembrane region" description="Helical" evidence="5">
    <location>
        <begin position="372"/>
        <end position="398"/>
    </location>
</feature>
<dbReference type="InterPro" id="IPR051533">
    <property type="entry name" value="WaaL-like"/>
</dbReference>
<comment type="caution">
    <text evidence="7">The sequence shown here is derived from an EMBL/GenBank/DDBJ whole genome shotgun (WGS) entry which is preliminary data.</text>
</comment>
<evidence type="ECO:0000313" key="8">
    <source>
        <dbReference type="Proteomes" id="UP000442694"/>
    </source>
</evidence>